<evidence type="ECO:0000313" key="1">
    <source>
        <dbReference type="EMBL" id="GFZ87461.1"/>
    </source>
</evidence>
<reference evidence="1 2" key="1">
    <citation type="journal article" date="2014" name="Int. J. Syst. Evol. Microbiol.">
        <title>Complete genome sequence of Corynebacterium casei LMG S-19264T (=DSM 44701T), isolated from a smear-ripened cheese.</title>
        <authorList>
            <consortium name="US DOE Joint Genome Institute (JGI-PGF)"/>
            <person name="Walter F."/>
            <person name="Albersmeier A."/>
            <person name="Kalinowski J."/>
            <person name="Ruckert C."/>
        </authorList>
    </citation>
    <scope>NUCLEOTIDE SEQUENCE [LARGE SCALE GENOMIC DNA]</scope>
    <source>
        <strain evidence="1 2">CGMCC 1.15295</strain>
    </source>
</reference>
<evidence type="ECO:0008006" key="3">
    <source>
        <dbReference type="Google" id="ProtNLM"/>
    </source>
</evidence>
<evidence type="ECO:0000313" key="2">
    <source>
        <dbReference type="Proteomes" id="UP000598120"/>
    </source>
</evidence>
<dbReference type="Pfam" id="PF06293">
    <property type="entry name" value="Kdo"/>
    <property type="match status" value="1"/>
</dbReference>
<sequence length="251" mass="30257">MNSIVQEKYKSNTQALNKIITDFDDKGEQFVNGKRNTIKLFDLGDLKINIKSFKVPNIFNQLAYKHLRKSKAQRSFEYANILIDKGIKTPFPIAYYEFTTTLLFKRSFYVSEHLIYDLTYRELIHDFNYPDYDAILRAFTRFTFKLHNLDVNFLDHSPGNTLIKKVGDDYEFYLVDLNRMKFSPITFEDRIKNFARLTEHKSMVKTMSDEYAKCLNEDPEKVFNLMWSYTQEFQYKFNRKKELKKKFLFWR</sequence>
<dbReference type="RefSeq" id="WP_188606089.1">
    <property type="nucleotide sequence ID" value="NZ_BMIC01000003.1"/>
</dbReference>
<dbReference type="AlphaFoldDB" id="A0A8J2TR93"/>
<dbReference type="Proteomes" id="UP000598120">
    <property type="component" value="Unassembled WGS sequence"/>
</dbReference>
<name>A0A8J2TR93_9FLAO</name>
<keyword evidence="2" id="KW-1185">Reference proteome</keyword>
<protein>
    <recommendedName>
        <fullName evidence="3">Kdo domain containing protein</fullName>
    </recommendedName>
</protein>
<proteinExistence type="predicted"/>
<dbReference type="EMBL" id="BMIC01000003">
    <property type="protein sequence ID" value="GFZ87461.1"/>
    <property type="molecule type" value="Genomic_DNA"/>
</dbReference>
<comment type="caution">
    <text evidence="1">The sequence shown here is derived from an EMBL/GenBank/DDBJ whole genome shotgun (WGS) entry which is preliminary data.</text>
</comment>
<accession>A0A8J2TR93</accession>
<gene>
    <name evidence="1" type="ORF">GCM10011531_18550</name>
</gene>
<organism evidence="1 2">
    <name type="scientific">Aquaticitalea lipolytica</name>
    <dbReference type="NCBI Taxonomy" id="1247562"/>
    <lineage>
        <taxon>Bacteria</taxon>
        <taxon>Pseudomonadati</taxon>
        <taxon>Bacteroidota</taxon>
        <taxon>Flavobacteriia</taxon>
        <taxon>Flavobacteriales</taxon>
        <taxon>Flavobacteriaceae</taxon>
        <taxon>Aquaticitalea</taxon>
    </lineage>
</organism>